<dbReference type="InterPro" id="IPR007293">
    <property type="entry name" value="FlgP"/>
</dbReference>
<organism evidence="2 3">
    <name type="scientific">Catenovulum sediminis</name>
    <dbReference type="NCBI Taxonomy" id="1740262"/>
    <lineage>
        <taxon>Bacteria</taxon>
        <taxon>Pseudomonadati</taxon>
        <taxon>Pseudomonadota</taxon>
        <taxon>Gammaproteobacteria</taxon>
        <taxon>Alteromonadales</taxon>
        <taxon>Alteromonadaceae</taxon>
        <taxon>Catenovulum</taxon>
    </lineage>
</organism>
<feature type="chain" id="PRO_5045178129" evidence="1">
    <location>
        <begin position="26"/>
        <end position="159"/>
    </location>
</feature>
<dbReference type="RefSeq" id="WP_143871906.1">
    <property type="nucleotide sequence ID" value="NZ_CP041660.1"/>
</dbReference>
<protein>
    <submittedName>
        <fullName evidence="2">LPP20 family lipoprotein</fullName>
    </submittedName>
</protein>
<evidence type="ECO:0000256" key="1">
    <source>
        <dbReference type="SAM" id="SignalP"/>
    </source>
</evidence>
<keyword evidence="1" id="KW-0732">Signal</keyword>
<evidence type="ECO:0000313" key="2">
    <source>
        <dbReference type="EMBL" id="MER2492037.1"/>
    </source>
</evidence>
<feature type="signal peptide" evidence="1">
    <location>
        <begin position="1"/>
        <end position="25"/>
    </location>
</feature>
<reference evidence="2 3" key="1">
    <citation type="submission" date="2024-06" db="EMBL/GenBank/DDBJ databases">
        <authorList>
            <person name="Chen R.Y."/>
        </authorList>
    </citation>
    <scope>NUCLEOTIDE SEQUENCE [LARGE SCALE GENOMIC DNA]</scope>
    <source>
        <strain evidence="2 3">D2</strain>
    </source>
</reference>
<keyword evidence="3" id="KW-1185">Reference proteome</keyword>
<gene>
    <name evidence="2" type="ORF">ABS311_09100</name>
</gene>
<comment type="caution">
    <text evidence="2">The sequence shown here is derived from an EMBL/GenBank/DDBJ whole genome shotgun (WGS) entry which is preliminary data.</text>
</comment>
<proteinExistence type="predicted"/>
<accession>A0ABV1RHB7</accession>
<sequence>MKVLSKLCFSVFVVLVLFGCQSNLATIQVDKHYEWQYQLPEQDYVVSAIGYAPIESQMGADKTTKMVKAIKASKLDAYRDLTEKVHGYKLDGDVKVSDLVLGNERVRASVQGVIKGARLVKSYHLDGVYITELELNLRDLYRVRAFTNGQTRIINAQYH</sequence>
<keyword evidence="2" id="KW-0449">Lipoprotein</keyword>
<evidence type="ECO:0000313" key="3">
    <source>
        <dbReference type="Proteomes" id="UP001467690"/>
    </source>
</evidence>
<dbReference type="PIRSF" id="PIRSF028687">
    <property type="entry name" value="UCP028687"/>
    <property type="match status" value="1"/>
</dbReference>
<dbReference type="Proteomes" id="UP001467690">
    <property type="component" value="Unassembled WGS sequence"/>
</dbReference>
<dbReference type="PROSITE" id="PS51257">
    <property type="entry name" value="PROKAR_LIPOPROTEIN"/>
    <property type="match status" value="1"/>
</dbReference>
<dbReference type="EMBL" id="JBELOE010000185">
    <property type="protein sequence ID" value="MER2492037.1"/>
    <property type="molecule type" value="Genomic_DNA"/>
</dbReference>
<name>A0ABV1RHB7_9ALTE</name>